<evidence type="ECO:0000313" key="1">
    <source>
        <dbReference type="EMBL" id="CAI9166502.1"/>
    </source>
</evidence>
<keyword evidence="2" id="KW-1185">Reference proteome</keyword>
<proteinExistence type="predicted"/>
<sequence>MREVLMFPPRFTAEPRDGGSIRSRLTCVYFQKGSVTWTLFLLLHRGLGVNVRHTRACERPRVPSIRTKERGRC</sequence>
<organism evidence="1 2">
    <name type="scientific">Rangifer tarandus platyrhynchus</name>
    <name type="common">Svalbard reindeer</name>
    <dbReference type="NCBI Taxonomy" id="3082113"/>
    <lineage>
        <taxon>Eukaryota</taxon>
        <taxon>Metazoa</taxon>
        <taxon>Chordata</taxon>
        <taxon>Craniata</taxon>
        <taxon>Vertebrata</taxon>
        <taxon>Euteleostomi</taxon>
        <taxon>Mammalia</taxon>
        <taxon>Eutheria</taxon>
        <taxon>Laurasiatheria</taxon>
        <taxon>Artiodactyla</taxon>
        <taxon>Ruminantia</taxon>
        <taxon>Pecora</taxon>
        <taxon>Cervidae</taxon>
        <taxon>Odocoileinae</taxon>
        <taxon>Rangifer</taxon>
    </lineage>
</organism>
<dbReference type="Proteomes" id="UP001176941">
    <property type="component" value="Chromosome 25"/>
</dbReference>
<evidence type="ECO:0000313" key="2">
    <source>
        <dbReference type="Proteomes" id="UP001176941"/>
    </source>
</evidence>
<gene>
    <name evidence="1" type="ORF">MRATA1EN1_LOCUS15464</name>
</gene>
<reference evidence="1" key="1">
    <citation type="submission" date="2023-04" db="EMBL/GenBank/DDBJ databases">
        <authorList>
            <consortium name="ELIXIR-Norway"/>
        </authorList>
    </citation>
    <scope>NUCLEOTIDE SEQUENCE [LARGE SCALE GENOMIC DNA]</scope>
</reference>
<protein>
    <submittedName>
        <fullName evidence="1">Uncharacterized protein</fullName>
    </submittedName>
</protein>
<dbReference type="EMBL" id="OX459961">
    <property type="protein sequence ID" value="CAI9166502.1"/>
    <property type="molecule type" value="Genomic_DNA"/>
</dbReference>
<accession>A0ABN8YY50</accession>
<name>A0ABN8YY50_RANTA</name>